<comment type="caution">
    <text evidence="1">The sequence shown here is derived from an EMBL/GenBank/DDBJ whole genome shotgun (WGS) entry which is preliminary data.</text>
</comment>
<sequence>MNAEHAAQHRLGLLLVATAALFWSTSGIFVRLISADLMTMLFWRGVFSGSGVMLVYLLMEGKAGIARLWPLPLPVFAVAACSAIGMITGIGSMRYTTVAEALIIYATVPFVTAAFAWLFIGEKPSVRTIVASLVALAGVALMMKDASWDGSLFGKGLAVLMTFSMAAMTTIMRGHQKVPMLPAMAISAWLCSFVTVWFAAPLAVSAQDLLLIALFGIVQNASGLILYAIWSRKIPAAEATLIAALEVPFTPLWVWLFLGETPAGAVLLGGGVVMLALFGHILTEIRPRRALPPPV</sequence>
<proteinExistence type="predicted"/>
<protein>
    <submittedName>
        <fullName evidence="1">DMT family transporter</fullName>
    </submittedName>
</protein>
<gene>
    <name evidence="1" type="ORF">JHL16_23905</name>
</gene>
<evidence type="ECO:0000313" key="1">
    <source>
        <dbReference type="EMBL" id="MBK1869426.1"/>
    </source>
</evidence>
<reference evidence="1" key="1">
    <citation type="submission" date="2021-01" db="EMBL/GenBank/DDBJ databases">
        <authorList>
            <person name="Sun Q."/>
        </authorList>
    </citation>
    <scope>NUCLEOTIDE SEQUENCE</scope>
    <source>
        <strain evidence="1">YIM B02566</strain>
    </source>
</reference>
<name>A0ACC5R9T1_9HYPH</name>
<organism evidence="1 2">
    <name type="scientific">Taklimakanibacter albus</name>
    <dbReference type="NCBI Taxonomy" id="2800327"/>
    <lineage>
        <taxon>Bacteria</taxon>
        <taxon>Pseudomonadati</taxon>
        <taxon>Pseudomonadota</taxon>
        <taxon>Alphaproteobacteria</taxon>
        <taxon>Hyphomicrobiales</taxon>
        <taxon>Aestuariivirgaceae</taxon>
        <taxon>Taklimakanibacter</taxon>
    </lineage>
</organism>
<evidence type="ECO:0000313" key="2">
    <source>
        <dbReference type="Proteomes" id="UP000616151"/>
    </source>
</evidence>
<dbReference type="EMBL" id="JAENHL010000008">
    <property type="protein sequence ID" value="MBK1869426.1"/>
    <property type="molecule type" value="Genomic_DNA"/>
</dbReference>
<dbReference type="Proteomes" id="UP000616151">
    <property type="component" value="Unassembled WGS sequence"/>
</dbReference>
<keyword evidence="2" id="KW-1185">Reference proteome</keyword>
<accession>A0ACC5R9T1</accession>